<name>A0A540MV38_MALBA</name>
<gene>
    <name evidence="1" type="ORF">C1H46_012289</name>
</gene>
<proteinExistence type="predicted"/>
<dbReference type="EMBL" id="VIEB01000182">
    <property type="protein sequence ID" value="TQE02103.1"/>
    <property type="molecule type" value="Genomic_DNA"/>
</dbReference>
<protein>
    <submittedName>
        <fullName evidence="1">Uncharacterized protein</fullName>
    </submittedName>
</protein>
<organism evidence="1 2">
    <name type="scientific">Malus baccata</name>
    <name type="common">Siberian crab apple</name>
    <name type="synonym">Pyrus baccata</name>
    <dbReference type="NCBI Taxonomy" id="106549"/>
    <lineage>
        <taxon>Eukaryota</taxon>
        <taxon>Viridiplantae</taxon>
        <taxon>Streptophyta</taxon>
        <taxon>Embryophyta</taxon>
        <taxon>Tracheophyta</taxon>
        <taxon>Spermatophyta</taxon>
        <taxon>Magnoliopsida</taxon>
        <taxon>eudicotyledons</taxon>
        <taxon>Gunneridae</taxon>
        <taxon>Pentapetalae</taxon>
        <taxon>rosids</taxon>
        <taxon>fabids</taxon>
        <taxon>Rosales</taxon>
        <taxon>Rosaceae</taxon>
        <taxon>Amygdaloideae</taxon>
        <taxon>Maleae</taxon>
        <taxon>Malus</taxon>
    </lineage>
</organism>
<comment type="caution">
    <text evidence="1">The sequence shown here is derived from an EMBL/GenBank/DDBJ whole genome shotgun (WGS) entry which is preliminary data.</text>
</comment>
<dbReference type="Proteomes" id="UP000315295">
    <property type="component" value="Unassembled WGS sequence"/>
</dbReference>
<evidence type="ECO:0000313" key="2">
    <source>
        <dbReference type="Proteomes" id="UP000315295"/>
    </source>
</evidence>
<reference evidence="1 2" key="1">
    <citation type="journal article" date="2019" name="G3 (Bethesda)">
        <title>Sequencing of a Wild Apple (Malus baccata) Genome Unravels the Differences Between Cultivated and Wild Apple Species Regarding Disease Resistance and Cold Tolerance.</title>
        <authorList>
            <person name="Chen X."/>
        </authorList>
    </citation>
    <scope>NUCLEOTIDE SEQUENCE [LARGE SCALE GENOMIC DNA]</scope>
    <source>
        <strain evidence="2">cv. Shandingzi</strain>
        <tissue evidence="1">Leaves</tissue>
    </source>
</reference>
<evidence type="ECO:0000313" key="1">
    <source>
        <dbReference type="EMBL" id="TQE02103.1"/>
    </source>
</evidence>
<keyword evidence="2" id="KW-1185">Reference proteome</keyword>
<sequence>MAVDDFSIGNLMFVGCKVWKFLIGGVMKEELICKVYYGLAERDLMMSLRRITLKKVFQDLNYIKH</sequence>
<dbReference type="AlphaFoldDB" id="A0A540MV38"/>
<accession>A0A540MV38</accession>